<dbReference type="InterPro" id="IPR045865">
    <property type="entry name" value="ACT-like_dom_sf"/>
</dbReference>
<dbReference type="Proteomes" id="UP000703590">
    <property type="component" value="Unassembled WGS sequence"/>
</dbReference>
<evidence type="ECO:0000259" key="1">
    <source>
        <dbReference type="Pfam" id="PF19571"/>
    </source>
</evidence>
<dbReference type="SUPFAM" id="SSF55021">
    <property type="entry name" value="ACT-like"/>
    <property type="match status" value="2"/>
</dbReference>
<dbReference type="Pfam" id="PF19571">
    <property type="entry name" value="ACT_8"/>
    <property type="match status" value="1"/>
</dbReference>
<feature type="domain" description="ACT" evidence="1">
    <location>
        <begin position="4"/>
        <end position="120"/>
    </location>
</feature>
<protein>
    <submittedName>
        <fullName evidence="2">Amino acid-binding protein</fullName>
    </submittedName>
</protein>
<keyword evidence="3" id="KW-1185">Reference proteome</keyword>
<gene>
    <name evidence="2" type="ORF">JWV37_07115</name>
</gene>
<organism evidence="2 3">
    <name type="scientific">Sulfurospirillum tamanense</name>
    <dbReference type="NCBI Taxonomy" id="2813362"/>
    <lineage>
        <taxon>Bacteria</taxon>
        <taxon>Pseudomonadati</taxon>
        <taxon>Campylobacterota</taxon>
        <taxon>Epsilonproteobacteria</taxon>
        <taxon>Campylobacterales</taxon>
        <taxon>Sulfurospirillaceae</taxon>
        <taxon>Sulfurospirillum</taxon>
    </lineage>
</organism>
<dbReference type="EMBL" id="JAFHKK010000013">
    <property type="protein sequence ID" value="MBN2964545.1"/>
    <property type="molecule type" value="Genomic_DNA"/>
</dbReference>
<evidence type="ECO:0000313" key="2">
    <source>
        <dbReference type="EMBL" id="MBN2964545.1"/>
    </source>
</evidence>
<dbReference type="Gene3D" id="3.30.2130.10">
    <property type="entry name" value="VC0802-like"/>
    <property type="match status" value="1"/>
</dbReference>
<comment type="caution">
    <text evidence="2">The sequence shown here is derived from an EMBL/GenBank/DDBJ whole genome shotgun (WGS) entry which is preliminary data.</text>
</comment>
<proteinExistence type="predicted"/>
<reference evidence="2 3" key="2">
    <citation type="submission" date="2021-02" db="EMBL/GenBank/DDBJ databases">
        <title>Sulfurospirillum tamanensis sp. nov.</title>
        <authorList>
            <person name="Frolova A."/>
            <person name="Merkel A."/>
            <person name="Slobodkin A."/>
        </authorList>
    </citation>
    <scope>NUCLEOTIDE SEQUENCE [LARGE SCALE GENOMIC DNA]</scope>
    <source>
        <strain evidence="2 3">T05b</strain>
    </source>
</reference>
<dbReference type="PANTHER" id="PTHR40099">
    <property type="entry name" value="ACETOLACTATE SYNTHASE, SMALL SUBUNIT"/>
    <property type="match status" value="1"/>
</dbReference>
<dbReference type="RefSeq" id="WP_205459094.1">
    <property type="nucleotide sequence ID" value="NZ_JAFHKK010000013.1"/>
</dbReference>
<name>A0ABS2WSQ2_9BACT</name>
<accession>A0ABS2WSQ2</accession>
<sequence length="144" mass="15840">MSYAIKQLSVFLENKPGELGFLTKTLSQGGVSIKSILLADSSDFGLARTLVDDPEKAKAVLENHGLSVRLTDVFGVRIDDVVGSFDRVVSLLSAKEINILYCYSFYESSSGIFIFSVPKEQFDEAVLALIAHGVEIIQAQHFYM</sequence>
<dbReference type="PANTHER" id="PTHR40099:SF1">
    <property type="entry name" value="ACETOLACTATE SYNTHASE, SMALL SUBUNIT"/>
    <property type="match status" value="1"/>
</dbReference>
<dbReference type="InterPro" id="IPR045739">
    <property type="entry name" value="ACT_dom_pair"/>
</dbReference>
<reference evidence="3" key="1">
    <citation type="submission" date="2021-02" db="EMBL/GenBank/DDBJ databases">
        <title>Sulfurospirillum tamanensis sp. nov.</title>
        <authorList>
            <person name="Merkel A.Y."/>
        </authorList>
    </citation>
    <scope>NUCLEOTIDE SEQUENCE [LARGE SCALE GENOMIC DNA]</scope>
    <source>
        <strain evidence="3">T05b</strain>
    </source>
</reference>
<evidence type="ECO:0000313" key="3">
    <source>
        <dbReference type="Proteomes" id="UP000703590"/>
    </source>
</evidence>